<gene>
    <name evidence="1" type="ORF">QRD39_06525</name>
</gene>
<organism evidence="1 2">
    <name type="scientific">Streptococcus raffinosi</name>
    <dbReference type="NCBI Taxonomy" id="3053355"/>
    <lineage>
        <taxon>Bacteria</taxon>
        <taxon>Bacillati</taxon>
        <taxon>Bacillota</taxon>
        <taxon>Bacilli</taxon>
        <taxon>Lactobacillales</taxon>
        <taxon>Streptococcaceae</taxon>
        <taxon>Streptococcus</taxon>
    </lineage>
</organism>
<comment type="caution">
    <text evidence="1">The sequence shown here is derived from an EMBL/GenBank/DDBJ whole genome shotgun (WGS) entry which is preliminary data.</text>
</comment>
<dbReference type="Proteomes" id="UP001529255">
    <property type="component" value="Unassembled WGS sequence"/>
</dbReference>
<name>A0ABT7LTB3_9STRE</name>
<proteinExistence type="predicted"/>
<evidence type="ECO:0000313" key="2">
    <source>
        <dbReference type="Proteomes" id="UP001529255"/>
    </source>
</evidence>
<dbReference type="RefSeq" id="WP_285956046.1">
    <property type="nucleotide sequence ID" value="NZ_JASUZV010000008.1"/>
</dbReference>
<evidence type="ECO:0000313" key="1">
    <source>
        <dbReference type="EMBL" id="MDL5043767.1"/>
    </source>
</evidence>
<accession>A0ABT7LTB3</accession>
<protein>
    <submittedName>
        <fullName evidence="1">Uncharacterized protein</fullName>
    </submittedName>
</protein>
<sequence length="148" mass="17424">MKEIAIKFRYAIEKAIQAGELRDSDLENFPNGCCNYISDCLQRYLYEHGIETLCVFGKCGYGWDSESHVWLVTINNVIIDITGDQYKDNRAMLNYDISVFVGEADEFHKLFEYNGRPIKYTSNEVPNDPYRKSRERSREIYHKILKFI</sequence>
<dbReference type="EMBL" id="JASUZV010000008">
    <property type="protein sequence ID" value="MDL5043767.1"/>
    <property type="molecule type" value="Genomic_DNA"/>
</dbReference>
<keyword evidence="2" id="KW-1185">Reference proteome</keyword>
<reference evidence="1 2" key="1">
    <citation type="submission" date="2023-06" db="EMBL/GenBank/DDBJ databases">
        <title>A potential novel species of Streptococcus isolated from human milk sample.</title>
        <authorList>
            <person name="Nguyen H.V."/>
            <person name="Trinh A.T.V."/>
            <person name="Hoang A.T.L."/>
            <person name="Bui L.N.H."/>
            <person name="Tran Q.T.L."/>
            <person name="Trinh T."/>
        </authorList>
    </citation>
    <scope>NUCLEOTIDE SEQUENCE [LARGE SCALE GENOMIC DNA]</scope>
    <source>
        <strain evidence="1 2">VTCC 12812</strain>
    </source>
</reference>